<keyword evidence="1" id="KW-0175">Coiled coil</keyword>
<feature type="region of interest" description="Disordered" evidence="2">
    <location>
        <begin position="641"/>
        <end position="711"/>
    </location>
</feature>
<dbReference type="Proteomes" id="UP000694388">
    <property type="component" value="Unplaced"/>
</dbReference>
<proteinExistence type="predicted"/>
<keyword evidence="4" id="KW-1185">Reference proteome</keyword>
<feature type="coiled-coil region" evidence="1">
    <location>
        <begin position="351"/>
        <end position="411"/>
    </location>
</feature>
<sequence>MRACVLHLSARFTVTVWWQRKNYNLRLLAERDEELGKHDNIAAALVVIERQRKEEVSDLRVQLDRLRISAESAAWERDEAKQRLDKSTRGHRMELQASHRAAQVEIAEVREEMEKMQRLLQTWTSEVQAKLDKQKQELKGSFDSELRCREHEFRLRANEMTNSVHAYELKAKKLSIIVGNLQAASKRQAVALQKAEERARELEGRVRDGVWEIESMRVLWQSRTQELEQLHEYDVTRRTEHETLQRRLAEADGLAREREATMTRLREAFTEKEQTLYSQNRELQQQLEYVREELQKKKERYTEELAERNTELERLRQVEAVLRVGCNERGMWQARDVASVAAERDTAVQKADGLALQLSAAQLELEQYKTQVLHTAKGKGKHRQDEARNELESLQKQNATLRGVITAMRTEMEVLHKKLGQGNSLHTIAEQTQISNTGEKCLRMDGEISAAVRPDHQLDRLIEVLTRLAEQATHLEILPSLPSNRSTHNTAFPSSYIPQLPLGPMNRSEEPVAVVARNGAEEVQHLQGLLRGASRKIEGLMSEQMRLINAGNRLRAHLAQHGIMDSDEDENAEPDFCMPSQKPMQPTCSKHVPSPSSALLSSDGGGSSLSEVWGLLETPISSINELHDAGTAVRDCSQIGVNSHNVDEPPEMDQTPGPLEPDSKRATVHHREKPRTVPGKGQVNRNVRKEGNMPHNIQEEDQSQHYKDSAG</sequence>
<reference evidence="3" key="2">
    <citation type="submission" date="2025-09" db="UniProtKB">
        <authorList>
            <consortium name="Ensembl"/>
        </authorList>
    </citation>
    <scope>IDENTIFICATION</scope>
</reference>
<dbReference type="GO" id="GO:0005814">
    <property type="term" value="C:centriole"/>
    <property type="evidence" value="ECO:0007669"/>
    <property type="project" value="TreeGrafter"/>
</dbReference>
<organism evidence="3 4">
    <name type="scientific">Eptatretus burgeri</name>
    <name type="common">Inshore hagfish</name>
    <dbReference type="NCBI Taxonomy" id="7764"/>
    <lineage>
        <taxon>Eukaryota</taxon>
        <taxon>Metazoa</taxon>
        <taxon>Chordata</taxon>
        <taxon>Craniata</taxon>
        <taxon>Vertebrata</taxon>
        <taxon>Cyclostomata</taxon>
        <taxon>Myxini</taxon>
        <taxon>Myxiniformes</taxon>
        <taxon>Myxinidae</taxon>
        <taxon>Eptatretinae</taxon>
        <taxon>Eptatretus</taxon>
    </lineage>
</organism>
<dbReference type="AlphaFoldDB" id="A0A8C4NHW2"/>
<evidence type="ECO:0000313" key="3">
    <source>
        <dbReference type="Ensembl" id="ENSEBUP00000006968.1"/>
    </source>
</evidence>
<evidence type="ECO:0000256" key="1">
    <source>
        <dbReference type="SAM" id="Coils"/>
    </source>
</evidence>
<reference evidence="3" key="1">
    <citation type="submission" date="2025-08" db="UniProtKB">
        <authorList>
            <consortium name="Ensembl"/>
        </authorList>
    </citation>
    <scope>IDENTIFICATION</scope>
</reference>
<dbReference type="PANTHER" id="PTHR46725">
    <property type="entry name" value="COILED-COIL DOMAIN-CONTAINING PROTEIN 57"/>
    <property type="match status" value="1"/>
</dbReference>
<dbReference type="Ensembl" id="ENSEBUT00000007436.1">
    <property type="protein sequence ID" value="ENSEBUP00000006968.1"/>
    <property type="gene ID" value="ENSEBUG00000004576.1"/>
</dbReference>
<dbReference type="GO" id="GO:0034451">
    <property type="term" value="C:centriolar satellite"/>
    <property type="evidence" value="ECO:0007669"/>
    <property type="project" value="TreeGrafter"/>
</dbReference>
<dbReference type="GO" id="GO:0007099">
    <property type="term" value="P:centriole replication"/>
    <property type="evidence" value="ECO:0007669"/>
    <property type="project" value="TreeGrafter"/>
</dbReference>
<dbReference type="GO" id="GO:0007020">
    <property type="term" value="P:microtubule nucleation"/>
    <property type="evidence" value="ECO:0007669"/>
    <property type="project" value="TreeGrafter"/>
</dbReference>
<accession>A0A8C4NHW2</accession>
<dbReference type="OMA" id="RCETMER"/>
<dbReference type="PANTHER" id="PTHR46725:SF1">
    <property type="entry name" value="COILED-COIL DOMAIN-CONTAINING PROTEIN 57"/>
    <property type="match status" value="1"/>
</dbReference>
<feature type="coiled-coil region" evidence="1">
    <location>
        <begin position="280"/>
        <end position="318"/>
    </location>
</feature>
<dbReference type="GO" id="GO:0060271">
    <property type="term" value="P:cilium assembly"/>
    <property type="evidence" value="ECO:0007669"/>
    <property type="project" value="TreeGrafter"/>
</dbReference>
<protein>
    <submittedName>
        <fullName evidence="3">Uncharacterized protein</fullName>
    </submittedName>
</protein>
<dbReference type="GO" id="GO:0045931">
    <property type="term" value="P:positive regulation of mitotic cell cycle"/>
    <property type="evidence" value="ECO:0007669"/>
    <property type="project" value="TreeGrafter"/>
</dbReference>
<name>A0A8C4NHW2_EPTBU</name>
<feature type="coiled-coil region" evidence="1">
    <location>
        <begin position="63"/>
        <end position="126"/>
    </location>
</feature>
<feature type="compositionally biased region" description="Basic and acidic residues" evidence="2">
    <location>
        <begin position="702"/>
        <end position="711"/>
    </location>
</feature>
<feature type="region of interest" description="Disordered" evidence="2">
    <location>
        <begin position="581"/>
        <end position="607"/>
    </location>
</feature>
<evidence type="ECO:0000313" key="4">
    <source>
        <dbReference type="Proteomes" id="UP000694388"/>
    </source>
</evidence>
<dbReference type="GO" id="GO:0005876">
    <property type="term" value="C:spindle microtubule"/>
    <property type="evidence" value="ECO:0007669"/>
    <property type="project" value="TreeGrafter"/>
</dbReference>
<dbReference type="InterPro" id="IPR042481">
    <property type="entry name" value="CCDC57"/>
</dbReference>
<evidence type="ECO:0000256" key="2">
    <source>
        <dbReference type="SAM" id="MobiDB-lite"/>
    </source>
</evidence>